<evidence type="ECO:0000259" key="1">
    <source>
        <dbReference type="Pfam" id="PF12937"/>
    </source>
</evidence>
<dbReference type="InterPro" id="IPR001810">
    <property type="entry name" value="F-box_dom"/>
</dbReference>
<sequence length="588" mass="67875">MDNTSHSIKKLEQLDHCPVSEVLSSLERAARTPDLFQVKLHRIFRKENWKAFQDIYGGDKNPFVDKKDHEVVDTAWADLLMQSAHEVDGVIAMLNALLQGANELRPQLESSQQQVIAAKLSKGIKSLPDEILARIFEITVWEQRDHREYLKQIVRLTRVSRRFRYVALGTRGLWTMLDAMHTSAQLKSLISRAGSNERFHATLYMDFENTNLEFIEDCRPIIPRLTTLAFNLKDSFWYAHLERNGGIDAALEEMFRQFIEDGSHFSILQCLEFIGERNKPRSGFLLPAASTIRNWAPSLRTLRCRHFLPSLFSPLFLISTLVIAHRVSPEDSSTVSPLKMLLDLLLKLPNLSYFELEANEAYEKIGAEVLLVTECPSITTFRLKNCDIPMLGFPTEGSCIAEFMNAVRMPCLENYSILIDIKYRVESDRRCIEWSRKLDTLTRALLPDHFSNSTRLTSLSYKLLRIDHWREETENSNSNAPETSVNGRELRIPLERIPHVRTLTLSSSIEVMFTLDDNEKSSMESTNAYDCRLQELRFVECENMTSAHLRRTVDSLESLGAWKKIERVDVQECQYLTHEDIEFETSFQ</sequence>
<dbReference type="AlphaFoldDB" id="A0A0H2RLT8"/>
<dbReference type="SUPFAM" id="SSF52047">
    <property type="entry name" value="RNI-like"/>
    <property type="match status" value="1"/>
</dbReference>
<dbReference type="InParanoid" id="A0A0H2RLT8"/>
<protein>
    <recommendedName>
        <fullName evidence="1">F-box domain-containing protein</fullName>
    </recommendedName>
</protein>
<dbReference type="EMBL" id="KQ086263">
    <property type="protein sequence ID" value="KLO05826.1"/>
    <property type="molecule type" value="Genomic_DNA"/>
</dbReference>
<dbReference type="Proteomes" id="UP000053477">
    <property type="component" value="Unassembled WGS sequence"/>
</dbReference>
<reference evidence="2 3" key="1">
    <citation type="submission" date="2015-04" db="EMBL/GenBank/DDBJ databases">
        <title>Complete genome sequence of Schizopora paradoxa KUC8140, a cosmopolitan wood degrader in East Asia.</title>
        <authorList>
            <consortium name="DOE Joint Genome Institute"/>
            <person name="Min B."/>
            <person name="Park H."/>
            <person name="Jang Y."/>
            <person name="Kim J.-J."/>
            <person name="Kim K.H."/>
            <person name="Pangilinan J."/>
            <person name="Lipzen A."/>
            <person name="Riley R."/>
            <person name="Grigoriev I.V."/>
            <person name="Spatafora J.W."/>
            <person name="Choi I.-G."/>
        </authorList>
    </citation>
    <scope>NUCLEOTIDE SEQUENCE [LARGE SCALE GENOMIC DNA]</scope>
    <source>
        <strain evidence="2 3">KUC8140</strain>
    </source>
</reference>
<dbReference type="Gene3D" id="1.20.1280.50">
    <property type="match status" value="1"/>
</dbReference>
<organism evidence="2 3">
    <name type="scientific">Schizopora paradoxa</name>
    <dbReference type="NCBI Taxonomy" id="27342"/>
    <lineage>
        <taxon>Eukaryota</taxon>
        <taxon>Fungi</taxon>
        <taxon>Dikarya</taxon>
        <taxon>Basidiomycota</taxon>
        <taxon>Agaricomycotina</taxon>
        <taxon>Agaricomycetes</taxon>
        <taxon>Hymenochaetales</taxon>
        <taxon>Schizoporaceae</taxon>
        <taxon>Schizopora</taxon>
    </lineage>
</organism>
<proteinExistence type="predicted"/>
<name>A0A0H2RLT8_9AGAM</name>
<evidence type="ECO:0000313" key="3">
    <source>
        <dbReference type="Proteomes" id="UP000053477"/>
    </source>
</evidence>
<evidence type="ECO:0000313" key="2">
    <source>
        <dbReference type="EMBL" id="KLO05826.1"/>
    </source>
</evidence>
<dbReference type="Pfam" id="PF12937">
    <property type="entry name" value="F-box-like"/>
    <property type="match status" value="1"/>
</dbReference>
<gene>
    <name evidence="2" type="ORF">SCHPADRAFT_1002683</name>
</gene>
<feature type="domain" description="F-box" evidence="1">
    <location>
        <begin position="125"/>
        <end position="177"/>
    </location>
</feature>
<keyword evidence="3" id="KW-1185">Reference proteome</keyword>
<accession>A0A0H2RLT8</accession>
<dbReference type="OrthoDB" id="2269034at2759"/>